<name>A0A8S4GD93_PLUXY</name>
<dbReference type="EMBL" id="CAJHNJ030000450">
    <property type="protein sequence ID" value="CAG9137904.1"/>
    <property type="molecule type" value="Genomic_DNA"/>
</dbReference>
<dbReference type="AlphaFoldDB" id="A0A8S4GD93"/>
<accession>A0A8S4GD93</accession>
<reference evidence="1" key="1">
    <citation type="submission" date="2020-11" db="EMBL/GenBank/DDBJ databases">
        <authorList>
            <person name="Whiteford S."/>
        </authorList>
    </citation>
    <scope>NUCLEOTIDE SEQUENCE</scope>
</reference>
<comment type="caution">
    <text evidence="1">The sequence shown here is derived from an EMBL/GenBank/DDBJ whole genome shotgun (WGS) entry which is preliminary data.</text>
</comment>
<gene>
    <name evidence="1" type="ORF">PLXY2_LOCUS16159</name>
</gene>
<sequence length="140" mass="16257">MTAISPSASQPSFNITQLNPETLIYFDKIADVQMIQDEWKMVVFYNMTTYWRACTYIEKYVDHTLSNSQKQTDIIAMASQLKHDVSELQHFNTFLQTQHQQRYRRGLINGVGYIANAMFGVLDSTFAEKYEHDISSITKN</sequence>
<evidence type="ECO:0000313" key="1">
    <source>
        <dbReference type="EMBL" id="CAG9137904.1"/>
    </source>
</evidence>
<organism evidence="1 2">
    <name type="scientific">Plutella xylostella</name>
    <name type="common">Diamondback moth</name>
    <name type="synonym">Plutella maculipennis</name>
    <dbReference type="NCBI Taxonomy" id="51655"/>
    <lineage>
        <taxon>Eukaryota</taxon>
        <taxon>Metazoa</taxon>
        <taxon>Ecdysozoa</taxon>
        <taxon>Arthropoda</taxon>
        <taxon>Hexapoda</taxon>
        <taxon>Insecta</taxon>
        <taxon>Pterygota</taxon>
        <taxon>Neoptera</taxon>
        <taxon>Endopterygota</taxon>
        <taxon>Lepidoptera</taxon>
        <taxon>Glossata</taxon>
        <taxon>Ditrysia</taxon>
        <taxon>Yponomeutoidea</taxon>
        <taxon>Plutellidae</taxon>
        <taxon>Plutella</taxon>
    </lineage>
</organism>
<protein>
    <submittedName>
        <fullName evidence="1">(diamondback moth) hypothetical protein</fullName>
    </submittedName>
</protein>
<dbReference type="Proteomes" id="UP000653454">
    <property type="component" value="Unassembled WGS sequence"/>
</dbReference>
<proteinExistence type="predicted"/>
<keyword evidence="2" id="KW-1185">Reference proteome</keyword>
<evidence type="ECO:0000313" key="2">
    <source>
        <dbReference type="Proteomes" id="UP000653454"/>
    </source>
</evidence>